<dbReference type="InterPro" id="IPR001789">
    <property type="entry name" value="Sig_transdc_resp-reg_receiver"/>
</dbReference>
<dbReference type="GO" id="GO:0003677">
    <property type="term" value="F:DNA binding"/>
    <property type="evidence" value="ECO:0007669"/>
    <property type="project" value="UniProtKB-KW"/>
</dbReference>
<dbReference type="PROSITE" id="PS00622">
    <property type="entry name" value="HTH_LUXR_1"/>
    <property type="match status" value="1"/>
</dbReference>
<feature type="domain" description="HTH luxR-type" evidence="5">
    <location>
        <begin position="146"/>
        <end position="211"/>
    </location>
</feature>
<keyword evidence="4" id="KW-0597">Phosphoprotein</keyword>
<dbReference type="GO" id="GO:0000160">
    <property type="term" value="P:phosphorelay signal transduction system"/>
    <property type="evidence" value="ECO:0007669"/>
    <property type="project" value="InterPro"/>
</dbReference>
<dbReference type="PROSITE" id="PS50043">
    <property type="entry name" value="HTH_LUXR_2"/>
    <property type="match status" value="1"/>
</dbReference>
<proteinExistence type="predicted"/>
<dbReference type="EMBL" id="SNYR01000002">
    <property type="protein sequence ID" value="TDQ64430.1"/>
    <property type="molecule type" value="Genomic_DNA"/>
</dbReference>
<dbReference type="AlphaFoldDB" id="A0A4R6VQ79"/>
<dbReference type="PANTHER" id="PTHR43214">
    <property type="entry name" value="TWO-COMPONENT RESPONSE REGULATOR"/>
    <property type="match status" value="1"/>
</dbReference>
<dbReference type="PANTHER" id="PTHR43214:SF41">
    <property type="entry name" value="NITRATE_NITRITE RESPONSE REGULATOR PROTEIN NARP"/>
    <property type="match status" value="1"/>
</dbReference>
<dbReference type="InterPro" id="IPR039420">
    <property type="entry name" value="WalR-like"/>
</dbReference>
<dbReference type="PRINTS" id="PR00038">
    <property type="entry name" value="HTHLUXR"/>
</dbReference>
<feature type="domain" description="Response regulatory" evidence="6">
    <location>
        <begin position="6"/>
        <end position="122"/>
    </location>
</feature>
<keyword evidence="1" id="KW-0805">Transcription regulation</keyword>
<dbReference type="SMART" id="SM00421">
    <property type="entry name" value="HTH_LUXR"/>
    <property type="match status" value="1"/>
</dbReference>
<dbReference type="Pfam" id="PF00196">
    <property type="entry name" value="GerE"/>
    <property type="match status" value="1"/>
</dbReference>
<gene>
    <name evidence="7" type="ORF">ATL17_2449</name>
</gene>
<dbReference type="Pfam" id="PF00072">
    <property type="entry name" value="Response_reg"/>
    <property type="match status" value="1"/>
</dbReference>
<dbReference type="PROSITE" id="PS50110">
    <property type="entry name" value="RESPONSE_REGULATORY"/>
    <property type="match status" value="1"/>
</dbReference>
<evidence type="ECO:0000256" key="2">
    <source>
        <dbReference type="ARBA" id="ARBA00023125"/>
    </source>
</evidence>
<dbReference type="Proteomes" id="UP000295391">
    <property type="component" value="Unassembled WGS sequence"/>
</dbReference>
<evidence type="ECO:0000256" key="4">
    <source>
        <dbReference type="PROSITE-ProRule" id="PRU00169"/>
    </source>
</evidence>
<dbReference type="SMART" id="SM00448">
    <property type="entry name" value="REC"/>
    <property type="match status" value="1"/>
</dbReference>
<evidence type="ECO:0000313" key="8">
    <source>
        <dbReference type="Proteomes" id="UP000295391"/>
    </source>
</evidence>
<evidence type="ECO:0000256" key="1">
    <source>
        <dbReference type="ARBA" id="ARBA00023015"/>
    </source>
</evidence>
<dbReference type="Gene3D" id="3.40.50.2300">
    <property type="match status" value="1"/>
</dbReference>
<dbReference type="GO" id="GO:0006355">
    <property type="term" value="P:regulation of DNA-templated transcription"/>
    <property type="evidence" value="ECO:0007669"/>
    <property type="project" value="InterPro"/>
</dbReference>
<accession>A0A4R6VQ79</accession>
<keyword evidence="2" id="KW-0238">DNA-binding</keyword>
<dbReference type="InterPro" id="IPR011006">
    <property type="entry name" value="CheY-like_superfamily"/>
</dbReference>
<evidence type="ECO:0000256" key="3">
    <source>
        <dbReference type="ARBA" id="ARBA00023163"/>
    </source>
</evidence>
<evidence type="ECO:0000259" key="6">
    <source>
        <dbReference type="PROSITE" id="PS50110"/>
    </source>
</evidence>
<keyword evidence="8" id="KW-1185">Reference proteome</keyword>
<dbReference type="InterPro" id="IPR016032">
    <property type="entry name" value="Sig_transdc_resp-reg_C-effctor"/>
</dbReference>
<sequence>MMEITSLLIVEDLPEARTRLGAIVAEAYTNAYVQSVGNVQQARRAIDEKPWQMALVDLGLPDGSGLDVIRYAKKKQPDLMCVVSTVIGEDSQIVAALSAGAQGYLLKAQPDTQITKQLRQLQDGVPALSPAIALRIMQHFQRTGPVVSSSESLSARETEVLKLIAKGLRNSDVAIALGLAETTIATHIKSVYRKLGISSRAEAALHASRLGLT</sequence>
<dbReference type="InterPro" id="IPR000792">
    <property type="entry name" value="Tscrpt_reg_LuxR_C"/>
</dbReference>
<dbReference type="CDD" id="cd06170">
    <property type="entry name" value="LuxR_C_like"/>
    <property type="match status" value="1"/>
</dbReference>
<reference evidence="7 8" key="1">
    <citation type="submission" date="2019-03" db="EMBL/GenBank/DDBJ databases">
        <title>Genomic Encyclopedia of Type Strains, Phase III (KMG-III): the genomes of soil and plant-associated and newly described type strains.</title>
        <authorList>
            <person name="Whitman W."/>
        </authorList>
    </citation>
    <scope>NUCLEOTIDE SEQUENCE [LARGE SCALE GENOMIC DNA]</scope>
    <source>
        <strain evidence="7 8">CGMCC 1.7002</strain>
    </source>
</reference>
<comment type="caution">
    <text evidence="7">The sequence shown here is derived from an EMBL/GenBank/DDBJ whole genome shotgun (WGS) entry which is preliminary data.</text>
</comment>
<organism evidence="7 8">
    <name type="scientific">Maritalea mobilis</name>
    <dbReference type="NCBI Taxonomy" id="483324"/>
    <lineage>
        <taxon>Bacteria</taxon>
        <taxon>Pseudomonadati</taxon>
        <taxon>Pseudomonadota</taxon>
        <taxon>Alphaproteobacteria</taxon>
        <taxon>Hyphomicrobiales</taxon>
        <taxon>Devosiaceae</taxon>
        <taxon>Maritalea</taxon>
    </lineage>
</organism>
<name>A0A4R6VQ79_9HYPH</name>
<feature type="modified residue" description="4-aspartylphosphate" evidence="4">
    <location>
        <position position="57"/>
    </location>
</feature>
<dbReference type="SUPFAM" id="SSF52172">
    <property type="entry name" value="CheY-like"/>
    <property type="match status" value="1"/>
</dbReference>
<keyword evidence="3" id="KW-0804">Transcription</keyword>
<dbReference type="SUPFAM" id="SSF46894">
    <property type="entry name" value="C-terminal effector domain of the bipartite response regulators"/>
    <property type="match status" value="1"/>
</dbReference>
<evidence type="ECO:0000313" key="7">
    <source>
        <dbReference type="EMBL" id="TDQ64430.1"/>
    </source>
</evidence>
<dbReference type="RefSeq" id="WP_246028697.1">
    <property type="nucleotide sequence ID" value="NZ_SNYR01000002.1"/>
</dbReference>
<evidence type="ECO:0000259" key="5">
    <source>
        <dbReference type="PROSITE" id="PS50043"/>
    </source>
</evidence>
<protein>
    <submittedName>
        <fullName evidence="7">LuxR family two component transcriptional regulator</fullName>
    </submittedName>
</protein>